<evidence type="ECO:0000256" key="2">
    <source>
        <dbReference type="ARBA" id="ARBA00008053"/>
    </source>
</evidence>
<evidence type="ECO:0000256" key="8">
    <source>
        <dbReference type="SAM" id="Phobius"/>
    </source>
</evidence>
<keyword evidence="5 8" id="KW-0812">Transmembrane</keyword>
<reference evidence="9 10" key="2">
    <citation type="submission" date="2018-03" db="EMBL/GenBank/DDBJ databases">
        <authorList>
            <person name="Keele B.F."/>
        </authorList>
    </citation>
    <scope>NUCLEOTIDE SEQUENCE [LARGE SCALE GENOMIC DNA]</scope>
    <source>
        <strain evidence="9 10">CCALA 016</strain>
    </source>
</reference>
<keyword evidence="6 8" id="KW-1133">Transmembrane helix</keyword>
<dbReference type="PIRSF" id="PIRSF032178">
    <property type="entry name" value="UCP032178"/>
    <property type="match status" value="1"/>
</dbReference>
<evidence type="ECO:0000256" key="1">
    <source>
        <dbReference type="ARBA" id="ARBA00004533"/>
    </source>
</evidence>
<name>A0A2T1LXH3_9CHRO</name>
<keyword evidence="3" id="KW-1003">Cell membrane</keyword>
<evidence type="ECO:0000256" key="5">
    <source>
        <dbReference type="ARBA" id="ARBA00022692"/>
    </source>
</evidence>
<comment type="similarity">
    <text evidence="2">Belongs to the UPF0754 family.</text>
</comment>
<sequence>MNLSSVWTFIVPPVAGALIGYFTNDIAISMLFRPYRAIYFGKRRLPFTPGLIPRNQERLAQRVSDTIMGSLLTPEELQKLAKRLLETERVQSAILWLLQLSISKIRDDKEQKTSKILSHILRDLFGESLPRLLKVLARREDFLEAQLNQIFDQILLDFRLSDAQARQFSDWMLETVIPPDVIRQIMIDFLTDRNIQVIDEGFREKTSGTYWVVANLLGVKNALTRLRSFFLDEKDVANTRLKELFLSLEIRNRLRVWLQNISLENLPISTVRQLRKTTRDSVRTYIQENGAQFIEDFGQSIDWDKVAIVIVNRLQSSSVLTSSLEVISQELASILERYLEEDLEKLVAQAIPILSIDQVIIERIKATSPENLENAIQGIVRSELQAIVNLGGVLGFLVGIIQTVLMLIY</sequence>
<reference evidence="9 10" key="1">
    <citation type="submission" date="2018-03" db="EMBL/GenBank/DDBJ databases">
        <title>The ancient ancestry and fast evolution of plastids.</title>
        <authorList>
            <person name="Moore K.R."/>
            <person name="Magnabosco C."/>
            <person name="Momper L."/>
            <person name="Gold D.A."/>
            <person name="Bosak T."/>
            <person name="Fournier G.P."/>
        </authorList>
    </citation>
    <scope>NUCLEOTIDE SEQUENCE [LARGE SCALE GENOMIC DNA]</scope>
    <source>
        <strain evidence="9 10">CCALA 016</strain>
    </source>
</reference>
<dbReference type="PANTHER" id="PTHR35791:SF1">
    <property type="entry name" value="UPF0754 MEMBRANE PROTEIN YHEB"/>
    <property type="match status" value="1"/>
</dbReference>
<keyword evidence="4" id="KW-0997">Cell inner membrane</keyword>
<comment type="subcellular location">
    <subcellularLocation>
        <location evidence="1">Cell inner membrane</location>
    </subcellularLocation>
</comment>
<feature type="transmembrane region" description="Helical" evidence="8">
    <location>
        <begin position="386"/>
        <end position="408"/>
    </location>
</feature>
<dbReference type="OrthoDB" id="9787430at2"/>
<evidence type="ECO:0000256" key="4">
    <source>
        <dbReference type="ARBA" id="ARBA00022519"/>
    </source>
</evidence>
<accession>A0A2T1LXH3</accession>
<organism evidence="9 10">
    <name type="scientific">Aphanothece hegewaldii CCALA 016</name>
    <dbReference type="NCBI Taxonomy" id="2107694"/>
    <lineage>
        <taxon>Bacteria</taxon>
        <taxon>Bacillati</taxon>
        <taxon>Cyanobacteriota</taxon>
        <taxon>Cyanophyceae</taxon>
        <taxon>Oscillatoriophycideae</taxon>
        <taxon>Chroococcales</taxon>
        <taxon>Aphanothecaceae</taxon>
        <taxon>Aphanothece</taxon>
    </lineage>
</organism>
<dbReference type="EMBL" id="PXOH01000011">
    <property type="protein sequence ID" value="PSF37085.1"/>
    <property type="molecule type" value="Genomic_DNA"/>
</dbReference>
<keyword evidence="7 8" id="KW-0472">Membrane</keyword>
<evidence type="ECO:0000313" key="9">
    <source>
        <dbReference type="EMBL" id="PSF37085.1"/>
    </source>
</evidence>
<gene>
    <name evidence="9" type="ORF">C7H19_11640</name>
</gene>
<dbReference type="GO" id="GO:0005886">
    <property type="term" value="C:plasma membrane"/>
    <property type="evidence" value="ECO:0007669"/>
    <property type="project" value="UniProtKB-SubCell"/>
</dbReference>
<dbReference type="InterPro" id="IPR007383">
    <property type="entry name" value="DUF445"/>
</dbReference>
<dbReference type="InterPro" id="IPR016991">
    <property type="entry name" value="UCP032178"/>
</dbReference>
<evidence type="ECO:0000256" key="6">
    <source>
        <dbReference type="ARBA" id="ARBA00022989"/>
    </source>
</evidence>
<evidence type="ECO:0000313" key="10">
    <source>
        <dbReference type="Proteomes" id="UP000239001"/>
    </source>
</evidence>
<dbReference type="Pfam" id="PF04286">
    <property type="entry name" value="DUF445"/>
    <property type="match status" value="1"/>
</dbReference>
<evidence type="ECO:0000256" key="7">
    <source>
        <dbReference type="ARBA" id="ARBA00023136"/>
    </source>
</evidence>
<comment type="caution">
    <text evidence="9">The sequence shown here is derived from an EMBL/GenBank/DDBJ whole genome shotgun (WGS) entry which is preliminary data.</text>
</comment>
<dbReference type="AlphaFoldDB" id="A0A2T1LXH3"/>
<dbReference type="Proteomes" id="UP000239001">
    <property type="component" value="Unassembled WGS sequence"/>
</dbReference>
<dbReference type="RefSeq" id="WP_106457050.1">
    <property type="nucleotide sequence ID" value="NZ_PXOH01000011.1"/>
</dbReference>
<keyword evidence="10" id="KW-1185">Reference proteome</keyword>
<dbReference type="PANTHER" id="PTHR35791">
    <property type="entry name" value="UPF0754 MEMBRANE PROTEIN YHEB"/>
    <property type="match status" value="1"/>
</dbReference>
<proteinExistence type="inferred from homology"/>
<evidence type="ECO:0000256" key="3">
    <source>
        <dbReference type="ARBA" id="ARBA00022475"/>
    </source>
</evidence>
<protein>
    <submittedName>
        <fullName evidence="9">DUF445 domain-containing protein</fullName>
    </submittedName>
</protein>